<protein>
    <submittedName>
        <fullName evidence="4">Short-chain dehydrogenase/reductase</fullName>
    </submittedName>
</protein>
<dbReference type="AlphaFoldDB" id="A0A9W6H9U9"/>
<proteinExistence type="inferred from homology"/>
<dbReference type="EMBL" id="BSEN01000009">
    <property type="protein sequence ID" value="GLJ76581.1"/>
    <property type="molecule type" value="Genomic_DNA"/>
</dbReference>
<keyword evidence="5" id="KW-1185">Reference proteome</keyword>
<dbReference type="InterPro" id="IPR020904">
    <property type="entry name" value="Sc_DH/Rdtase_CS"/>
</dbReference>
<organism evidence="4 5">
    <name type="scientific">Leifsonia poae</name>
    <dbReference type="NCBI Taxonomy" id="110933"/>
    <lineage>
        <taxon>Bacteria</taxon>
        <taxon>Bacillati</taxon>
        <taxon>Actinomycetota</taxon>
        <taxon>Actinomycetes</taxon>
        <taxon>Micrococcales</taxon>
        <taxon>Microbacteriaceae</taxon>
        <taxon>Leifsonia</taxon>
    </lineage>
</organism>
<reference evidence="4" key="2">
    <citation type="submission" date="2023-01" db="EMBL/GenBank/DDBJ databases">
        <authorList>
            <person name="Sun Q."/>
            <person name="Evtushenko L."/>
        </authorList>
    </citation>
    <scope>NUCLEOTIDE SEQUENCE</scope>
    <source>
        <strain evidence="4">VKM Ac-1401</strain>
    </source>
</reference>
<dbReference type="CDD" id="cd05374">
    <property type="entry name" value="17beta-HSD-like_SDR_c"/>
    <property type="match status" value="1"/>
</dbReference>
<dbReference type="PRINTS" id="PR00080">
    <property type="entry name" value="SDRFAMILY"/>
</dbReference>
<name>A0A9W6H9U9_9MICO</name>
<dbReference type="SUPFAM" id="SSF51735">
    <property type="entry name" value="NAD(P)-binding Rossmann-fold domains"/>
    <property type="match status" value="1"/>
</dbReference>
<evidence type="ECO:0000313" key="4">
    <source>
        <dbReference type="EMBL" id="GLJ76581.1"/>
    </source>
</evidence>
<dbReference type="Gene3D" id="3.40.50.720">
    <property type="entry name" value="NAD(P)-binding Rossmann-like Domain"/>
    <property type="match status" value="1"/>
</dbReference>
<evidence type="ECO:0000256" key="2">
    <source>
        <dbReference type="ARBA" id="ARBA00023002"/>
    </source>
</evidence>
<dbReference type="InterPro" id="IPR051911">
    <property type="entry name" value="SDR_oxidoreductase"/>
</dbReference>
<dbReference type="RefSeq" id="WP_271177240.1">
    <property type="nucleotide sequence ID" value="NZ_BAAAJO010000008.1"/>
</dbReference>
<evidence type="ECO:0000313" key="5">
    <source>
        <dbReference type="Proteomes" id="UP001142372"/>
    </source>
</evidence>
<accession>A0A9W6H9U9</accession>
<evidence type="ECO:0000256" key="1">
    <source>
        <dbReference type="ARBA" id="ARBA00006484"/>
    </source>
</evidence>
<dbReference type="InterPro" id="IPR036291">
    <property type="entry name" value="NAD(P)-bd_dom_sf"/>
</dbReference>
<reference evidence="4" key="1">
    <citation type="journal article" date="2014" name="Int. J. Syst. Evol. Microbiol.">
        <title>Complete genome sequence of Corynebacterium casei LMG S-19264T (=DSM 44701T), isolated from a smear-ripened cheese.</title>
        <authorList>
            <consortium name="US DOE Joint Genome Institute (JGI-PGF)"/>
            <person name="Walter F."/>
            <person name="Albersmeier A."/>
            <person name="Kalinowski J."/>
            <person name="Ruckert C."/>
        </authorList>
    </citation>
    <scope>NUCLEOTIDE SEQUENCE</scope>
    <source>
        <strain evidence="4">VKM Ac-1401</strain>
    </source>
</reference>
<comment type="caution">
    <text evidence="4">The sequence shown here is derived from an EMBL/GenBank/DDBJ whole genome shotgun (WGS) entry which is preliminary data.</text>
</comment>
<sequence length="278" mass="29513">MTENNVWFITGAGRGMGVDIARAALAAGCEVVATARDAAKAAAAVGEDENLLTVPLDITDTDSVDAAVRAAMDRFGRIDVLVNNAGNFQPGFFEEVSPEQFRAQIETNFFGPLNVTRAVLPMMRAQRSGHIITITSTAGIVSGGFGSAYGASKFALEGWTESLREEVEQFGIHVTAVEPGFFRTELLVEGSSTIWPDLSIDDYAVETSKTVAEWKSMNGQQSGDPAKLAANLVKVVELDPAPARWAAGADAVEAITQKGKTLIDQAKAHLDLSTGLDH</sequence>
<dbReference type="GO" id="GO:0016491">
    <property type="term" value="F:oxidoreductase activity"/>
    <property type="evidence" value="ECO:0007669"/>
    <property type="project" value="UniProtKB-KW"/>
</dbReference>
<dbReference type="PANTHER" id="PTHR43976">
    <property type="entry name" value="SHORT CHAIN DEHYDROGENASE"/>
    <property type="match status" value="1"/>
</dbReference>
<dbReference type="PRINTS" id="PR00081">
    <property type="entry name" value="GDHRDH"/>
</dbReference>
<dbReference type="Pfam" id="PF00106">
    <property type="entry name" value="adh_short"/>
    <property type="match status" value="1"/>
</dbReference>
<comment type="similarity">
    <text evidence="1 3">Belongs to the short-chain dehydrogenases/reductases (SDR) family.</text>
</comment>
<dbReference type="PANTHER" id="PTHR43976:SF16">
    <property type="entry name" value="SHORT-CHAIN DEHYDROGENASE_REDUCTASE FAMILY PROTEIN"/>
    <property type="match status" value="1"/>
</dbReference>
<keyword evidence="2" id="KW-0560">Oxidoreductase</keyword>
<dbReference type="Proteomes" id="UP001142372">
    <property type="component" value="Unassembled WGS sequence"/>
</dbReference>
<gene>
    <name evidence="4" type="ORF">GCM10017584_21550</name>
</gene>
<evidence type="ECO:0000256" key="3">
    <source>
        <dbReference type="RuleBase" id="RU000363"/>
    </source>
</evidence>
<dbReference type="PROSITE" id="PS00061">
    <property type="entry name" value="ADH_SHORT"/>
    <property type="match status" value="1"/>
</dbReference>
<dbReference type="InterPro" id="IPR002347">
    <property type="entry name" value="SDR_fam"/>
</dbReference>